<organism evidence="7">
    <name type="scientific">marine metagenome</name>
    <dbReference type="NCBI Taxonomy" id="408172"/>
    <lineage>
        <taxon>unclassified sequences</taxon>
        <taxon>metagenomes</taxon>
        <taxon>ecological metagenomes</taxon>
    </lineage>
</organism>
<dbReference type="InterPro" id="IPR018171">
    <property type="entry name" value="Pept_tRNA_hydro_CS"/>
</dbReference>
<sequence>MEETFLIVGLGNPGKDYAATRHNVGFMVVDRLATRLGVEWEASKKFTAHLAKGGKDGNTVFLCKPQGYMNLSGQSVVPLAQYYHIPNGRVMAVVDDLDLPLGAIRMRPGGGTGGHRGLDSIQGLLGKDDFPRLRLGIGRPEPNRGVSGFVLGKFADSETGLLEKVLETAADQLACWMLQGIGQAMNEYNGDYAPTEKKTDDEIRRDDHPEGNRT</sequence>
<evidence type="ECO:0000256" key="4">
    <source>
        <dbReference type="ARBA" id="ARBA00022884"/>
    </source>
</evidence>
<evidence type="ECO:0000256" key="1">
    <source>
        <dbReference type="ARBA" id="ARBA00013260"/>
    </source>
</evidence>
<dbReference type="InterPro" id="IPR036416">
    <property type="entry name" value="Pept_tRNA_hydro_sf"/>
</dbReference>
<evidence type="ECO:0000313" key="7">
    <source>
        <dbReference type="EMBL" id="SVA45536.1"/>
    </source>
</evidence>
<dbReference type="FunFam" id="3.40.50.1470:FF:000001">
    <property type="entry name" value="Peptidyl-tRNA hydrolase"/>
    <property type="match status" value="1"/>
</dbReference>
<keyword evidence="2" id="KW-0820">tRNA-binding</keyword>
<feature type="compositionally biased region" description="Basic and acidic residues" evidence="6">
    <location>
        <begin position="194"/>
        <end position="214"/>
    </location>
</feature>
<protein>
    <recommendedName>
        <fullName evidence="1">peptidyl-tRNA hydrolase</fullName>
        <ecNumber evidence="1">3.1.1.29</ecNumber>
    </recommendedName>
</protein>
<accession>A0A381VZ20</accession>
<dbReference type="Gene3D" id="3.40.50.1470">
    <property type="entry name" value="Peptidyl-tRNA hydrolase"/>
    <property type="match status" value="1"/>
</dbReference>
<evidence type="ECO:0000256" key="5">
    <source>
        <dbReference type="ARBA" id="ARBA00038063"/>
    </source>
</evidence>
<dbReference type="PANTHER" id="PTHR17224:SF1">
    <property type="entry name" value="PEPTIDYL-TRNA HYDROLASE"/>
    <property type="match status" value="1"/>
</dbReference>
<dbReference type="GO" id="GO:0004045">
    <property type="term" value="F:peptidyl-tRNA hydrolase activity"/>
    <property type="evidence" value="ECO:0007669"/>
    <property type="project" value="UniProtKB-EC"/>
</dbReference>
<dbReference type="CDD" id="cd00462">
    <property type="entry name" value="PTH"/>
    <property type="match status" value="1"/>
</dbReference>
<dbReference type="EMBL" id="UINC01010218">
    <property type="protein sequence ID" value="SVA45536.1"/>
    <property type="molecule type" value="Genomic_DNA"/>
</dbReference>
<reference evidence="7" key="1">
    <citation type="submission" date="2018-05" db="EMBL/GenBank/DDBJ databases">
        <authorList>
            <person name="Lanie J.A."/>
            <person name="Ng W.-L."/>
            <person name="Kazmierczak K.M."/>
            <person name="Andrzejewski T.M."/>
            <person name="Davidsen T.M."/>
            <person name="Wayne K.J."/>
            <person name="Tettelin H."/>
            <person name="Glass J.I."/>
            <person name="Rusch D."/>
            <person name="Podicherti R."/>
            <person name="Tsui H.-C.T."/>
            <person name="Winkler M.E."/>
        </authorList>
    </citation>
    <scope>NUCLEOTIDE SEQUENCE</scope>
</reference>
<evidence type="ECO:0000256" key="6">
    <source>
        <dbReference type="SAM" id="MobiDB-lite"/>
    </source>
</evidence>
<proteinExistence type="inferred from homology"/>
<dbReference type="InterPro" id="IPR001328">
    <property type="entry name" value="Pept_tRNA_hydro"/>
</dbReference>
<dbReference type="HAMAP" id="MF_00083">
    <property type="entry name" value="Pept_tRNA_hydro_bact"/>
    <property type="match status" value="1"/>
</dbReference>
<name>A0A381VZ20_9ZZZZ</name>
<dbReference type="GO" id="GO:0000049">
    <property type="term" value="F:tRNA binding"/>
    <property type="evidence" value="ECO:0007669"/>
    <property type="project" value="UniProtKB-KW"/>
</dbReference>
<dbReference type="EC" id="3.1.1.29" evidence="1"/>
<evidence type="ECO:0000256" key="3">
    <source>
        <dbReference type="ARBA" id="ARBA00022801"/>
    </source>
</evidence>
<evidence type="ECO:0000256" key="2">
    <source>
        <dbReference type="ARBA" id="ARBA00022555"/>
    </source>
</evidence>
<dbReference type="PROSITE" id="PS01195">
    <property type="entry name" value="PEPT_TRNA_HYDROL_1"/>
    <property type="match status" value="1"/>
</dbReference>
<dbReference type="PANTHER" id="PTHR17224">
    <property type="entry name" value="PEPTIDYL-TRNA HYDROLASE"/>
    <property type="match status" value="1"/>
</dbReference>
<keyword evidence="4" id="KW-0694">RNA-binding</keyword>
<feature type="region of interest" description="Disordered" evidence="6">
    <location>
        <begin position="191"/>
        <end position="214"/>
    </location>
</feature>
<dbReference type="NCBIfam" id="TIGR00447">
    <property type="entry name" value="pth"/>
    <property type="match status" value="1"/>
</dbReference>
<gene>
    <name evidence="7" type="ORF">METZ01_LOCUS98390</name>
</gene>
<keyword evidence="3" id="KW-0378">Hydrolase</keyword>
<dbReference type="Pfam" id="PF01195">
    <property type="entry name" value="Pept_tRNA_hydro"/>
    <property type="match status" value="1"/>
</dbReference>
<comment type="similarity">
    <text evidence="5">Belongs to the PTH family.</text>
</comment>
<dbReference type="SUPFAM" id="SSF53178">
    <property type="entry name" value="Peptidyl-tRNA hydrolase-like"/>
    <property type="match status" value="1"/>
</dbReference>
<dbReference type="AlphaFoldDB" id="A0A381VZ20"/>